<dbReference type="InterPro" id="IPR029021">
    <property type="entry name" value="Prot-tyrosine_phosphatase-like"/>
</dbReference>
<feature type="domain" description="Phosphatase tensin-type" evidence="7">
    <location>
        <begin position="469"/>
        <end position="643"/>
    </location>
</feature>
<dbReference type="Gene3D" id="2.30.29.30">
    <property type="entry name" value="Pleckstrin-homology domain (PH domain)/Phosphotyrosine-binding domain (PTB)"/>
    <property type="match status" value="2"/>
</dbReference>
<keyword evidence="10" id="KW-1185">Reference proteome</keyword>
<dbReference type="Proteomes" id="UP001165289">
    <property type="component" value="Unassembled WGS sequence"/>
</dbReference>
<feature type="domain" description="PH" evidence="5">
    <location>
        <begin position="14"/>
        <end position="125"/>
    </location>
</feature>
<dbReference type="PROSITE" id="PS50056">
    <property type="entry name" value="TYR_PHOSPHATASE_2"/>
    <property type="match status" value="1"/>
</dbReference>
<dbReference type="AlphaFoldDB" id="A0AAV7JPF5"/>
<dbReference type="SMART" id="SM00233">
    <property type="entry name" value="PH"/>
    <property type="match status" value="2"/>
</dbReference>
<proteinExistence type="predicted"/>
<evidence type="ECO:0000259" key="6">
    <source>
        <dbReference type="PROSITE" id="PS50056"/>
    </source>
</evidence>
<dbReference type="Pfam" id="PF22784">
    <property type="entry name" value="PTP-SAK"/>
    <property type="match status" value="1"/>
</dbReference>
<evidence type="ECO:0000256" key="3">
    <source>
        <dbReference type="ARBA" id="ARBA00022801"/>
    </source>
</evidence>
<evidence type="ECO:0000259" key="8">
    <source>
        <dbReference type="PROSITE" id="PS51182"/>
    </source>
</evidence>
<evidence type="ECO:0000256" key="4">
    <source>
        <dbReference type="SAM" id="MobiDB-lite"/>
    </source>
</evidence>
<dbReference type="InterPro" id="IPR057023">
    <property type="entry name" value="PTP-SAK"/>
</dbReference>
<reference evidence="9 10" key="1">
    <citation type="journal article" date="2023" name="BMC Biol.">
        <title>The compact genome of the sponge Oopsacas minuta (Hexactinellida) is lacking key metazoan core genes.</title>
        <authorList>
            <person name="Santini S."/>
            <person name="Schenkelaars Q."/>
            <person name="Jourda C."/>
            <person name="Duchesne M."/>
            <person name="Belahbib H."/>
            <person name="Rocher C."/>
            <person name="Selva M."/>
            <person name="Riesgo A."/>
            <person name="Vervoort M."/>
            <person name="Leys S.P."/>
            <person name="Kodjabachian L."/>
            <person name="Le Bivic A."/>
            <person name="Borchiellini C."/>
            <person name="Claverie J.M."/>
            <person name="Renard E."/>
        </authorList>
    </citation>
    <scope>NUCLEOTIDE SEQUENCE [LARGE SCALE GENOMIC DNA]</scope>
    <source>
        <strain evidence="9">SPO-2</strain>
    </source>
</reference>
<dbReference type="GO" id="GO:0016314">
    <property type="term" value="F:phosphatidylinositol-3,4,5-trisphosphate 3-phosphatase activity"/>
    <property type="evidence" value="ECO:0007669"/>
    <property type="project" value="TreeGrafter"/>
</dbReference>
<accession>A0AAV7JPF5</accession>
<dbReference type="PROSITE" id="PS51181">
    <property type="entry name" value="PPASE_TENSIN"/>
    <property type="match status" value="1"/>
</dbReference>
<evidence type="ECO:0000259" key="7">
    <source>
        <dbReference type="PROSITE" id="PS51181"/>
    </source>
</evidence>
<dbReference type="SUPFAM" id="SSF52799">
    <property type="entry name" value="(Phosphotyrosine protein) phosphatases II"/>
    <property type="match status" value="1"/>
</dbReference>
<dbReference type="EMBL" id="JAKMXF010000312">
    <property type="protein sequence ID" value="KAI6650255.1"/>
    <property type="molecule type" value="Genomic_DNA"/>
</dbReference>
<feature type="domain" description="Tyrosine specific protein phosphatases" evidence="6">
    <location>
        <begin position="561"/>
        <end position="617"/>
    </location>
</feature>
<protein>
    <recommendedName>
        <fullName evidence="11">Phosphatidylinositol-3,4,5-trisphosphate 3-phosphatase</fullName>
    </recommendedName>
</protein>
<name>A0AAV7JPF5_9METZ</name>
<dbReference type="PANTHER" id="PTHR12305">
    <property type="entry name" value="PHOSPHATASE WITH HOMOLOGY TO TENSIN"/>
    <property type="match status" value="1"/>
</dbReference>
<dbReference type="CDD" id="cd00821">
    <property type="entry name" value="PH"/>
    <property type="match status" value="1"/>
</dbReference>
<evidence type="ECO:0000313" key="9">
    <source>
        <dbReference type="EMBL" id="KAI6650255.1"/>
    </source>
</evidence>
<comment type="caution">
    <text evidence="9">The sequence shown here is derived from an EMBL/GenBank/DDBJ whole genome shotgun (WGS) entry which is preliminary data.</text>
</comment>
<evidence type="ECO:0000259" key="5">
    <source>
        <dbReference type="PROSITE" id="PS50003"/>
    </source>
</evidence>
<gene>
    <name evidence="9" type="ORF">LOD99_5934</name>
</gene>
<keyword evidence="3" id="KW-0378">Hydrolase</keyword>
<feature type="compositionally biased region" description="Acidic residues" evidence="4">
    <location>
        <begin position="173"/>
        <end position="183"/>
    </location>
</feature>
<dbReference type="PROSITE" id="PS51182">
    <property type="entry name" value="C2_TENSIN"/>
    <property type="match status" value="1"/>
</dbReference>
<dbReference type="Gene3D" id="3.90.190.10">
    <property type="entry name" value="Protein tyrosine phosphatase superfamily"/>
    <property type="match status" value="1"/>
</dbReference>
<dbReference type="InterPro" id="IPR029023">
    <property type="entry name" value="Tensin_phosphatase"/>
</dbReference>
<dbReference type="Pfam" id="PF00169">
    <property type="entry name" value="PH"/>
    <property type="match status" value="2"/>
</dbReference>
<sequence>MCAKRLALPQEIHHPLHKGYINKQGGSHKNWKTRYAILYPHLLVYYVHSGKYEYDIKRGCLENRKNHVILHGAQVVCSRSSLDKLQFAFTIIVTATDNKRTTYVIANSSIIERDLWMDKVNEAINGGATPDTIKDTKVHPKLKLLTKESTLRLLDSNTADSVRNAMVDKDSESDIDDTDSENENEPHRRSAKSQALAIKAHSVAQPSVSAVTPDACLSTTASNMPRPMLQKEAMTMNPDVSNTNDESVISLDDSHLKHRHVTDQVSDDVIPSCPGVEIILTWSTHVPNTKVMLGKEGFLYKQGGKHKTWKYRYVIAVPGRLAYYKSKPHGPGDKAMGIVKLKNIACSSKPGIAKFPNLFEITSNSQWNKRGTYVFSAVSGDERTEWMEALQVLGGNYKAHIEELTELETHRDPIGPESRAKSFSDAITSSIDEDDYVPKKEPVLETVPEGAAPELNIVPCIEPLTTKTKRHVEGNYDLDISYITSNILVMSFPYSKEELYNTQKGRNDIDIVEKFLNEKYNKSYRVYNLCKEMTYPNTRFNGNIGLFPYEDHCPPPLLMLDIFIKDMQNWMGADSNNVAVIHCNSGKGRSGCMVASYLIYAKEMFYNEAITQFNTNRINFGRGLVIPSHLRYIKYVDRIRLNPTEYSFDRNDERTIESIQIKVPNDAGPDWKPFVTIVSMDSNLEMFNSVKEGVTAKNTVSKLITIRDINLVIKNNIQVNIWDFDDNLDSNLSLDAYLFIHSAFITDNVLLFKKCDLDKLYKSKVQGFSISIHFAPLAS</sequence>
<organism evidence="9 10">
    <name type="scientific">Oopsacas minuta</name>
    <dbReference type="NCBI Taxonomy" id="111878"/>
    <lineage>
        <taxon>Eukaryota</taxon>
        <taxon>Metazoa</taxon>
        <taxon>Porifera</taxon>
        <taxon>Hexactinellida</taxon>
        <taxon>Hexasterophora</taxon>
        <taxon>Lyssacinosida</taxon>
        <taxon>Leucopsacidae</taxon>
        <taxon>Oopsacas</taxon>
    </lineage>
</organism>
<evidence type="ECO:0000313" key="10">
    <source>
        <dbReference type="Proteomes" id="UP001165289"/>
    </source>
</evidence>
<feature type="region of interest" description="Disordered" evidence="4">
    <location>
        <begin position="162"/>
        <end position="197"/>
    </location>
</feature>
<evidence type="ECO:0008006" key="11">
    <source>
        <dbReference type="Google" id="ProtNLM"/>
    </source>
</evidence>
<feature type="domain" description="PH" evidence="5">
    <location>
        <begin position="292"/>
        <end position="395"/>
    </location>
</feature>
<evidence type="ECO:0000256" key="1">
    <source>
        <dbReference type="ARBA" id="ARBA00004496"/>
    </source>
</evidence>
<dbReference type="PROSITE" id="PS50003">
    <property type="entry name" value="PH_DOMAIN"/>
    <property type="match status" value="2"/>
</dbReference>
<dbReference type="SUPFAM" id="SSF50729">
    <property type="entry name" value="PH domain-like"/>
    <property type="match status" value="2"/>
</dbReference>
<dbReference type="InterPro" id="IPR001849">
    <property type="entry name" value="PH_domain"/>
</dbReference>
<comment type="subcellular location">
    <subcellularLocation>
        <location evidence="1">Cytoplasm</location>
    </subcellularLocation>
</comment>
<dbReference type="InterPro" id="IPR011993">
    <property type="entry name" value="PH-like_dom_sf"/>
</dbReference>
<dbReference type="InterPro" id="IPR016130">
    <property type="entry name" value="Tyr_Pase_AS"/>
</dbReference>
<dbReference type="InterPro" id="IPR051281">
    <property type="entry name" value="Dual-spec_lipid-protein_phosph"/>
</dbReference>
<dbReference type="InterPro" id="IPR000387">
    <property type="entry name" value="Tyr_Pase_dom"/>
</dbReference>
<feature type="domain" description="C2 tensin-type" evidence="8">
    <location>
        <begin position="631"/>
        <end position="779"/>
    </location>
</feature>
<dbReference type="GO" id="GO:0005829">
    <property type="term" value="C:cytosol"/>
    <property type="evidence" value="ECO:0007669"/>
    <property type="project" value="TreeGrafter"/>
</dbReference>
<dbReference type="PROSITE" id="PS00383">
    <property type="entry name" value="TYR_PHOSPHATASE_1"/>
    <property type="match status" value="1"/>
</dbReference>
<dbReference type="InterPro" id="IPR014020">
    <property type="entry name" value="Tensin_C2-dom"/>
</dbReference>
<keyword evidence="2" id="KW-0963">Cytoplasm</keyword>
<evidence type="ECO:0000256" key="2">
    <source>
        <dbReference type="ARBA" id="ARBA00022490"/>
    </source>
</evidence>